<comment type="caution">
    <text evidence="2">The sequence shown here is derived from an EMBL/GenBank/DDBJ whole genome shotgun (WGS) entry which is preliminary data.</text>
</comment>
<reference evidence="2 3" key="1">
    <citation type="journal article" date="2015" name="Genome Biol. Evol.">
        <title>Comparative Genomics of a Bacterivorous Green Alga Reveals Evolutionary Causalities and Consequences of Phago-Mixotrophic Mode of Nutrition.</title>
        <authorList>
            <person name="Burns J.A."/>
            <person name="Paasch A."/>
            <person name="Narechania A."/>
            <person name="Kim E."/>
        </authorList>
    </citation>
    <scope>NUCLEOTIDE SEQUENCE [LARGE SCALE GENOMIC DNA]</scope>
    <source>
        <strain evidence="2 3">PLY_AMNH</strain>
    </source>
</reference>
<dbReference type="EMBL" id="LGRX02004072">
    <property type="protein sequence ID" value="KAK3281043.1"/>
    <property type="molecule type" value="Genomic_DNA"/>
</dbReference>
<keyword evidence="3" id="KW-1185">Reference proteome</keyword>
<dbReference type="InterPro" id="IPR050410">
    <property type="entry name" value="CCR4/nocturin_mRNA_transcr"/>
</dbReference>
<dbReference type="Proteomes" id="UP001190700">
    <property type="component" value="Unassembled WGS sequence"/>
</dbReference>
<gene>
    <name evidence="2" type="ORF">CYMTET_11148</name>
</gene>
<evidence type="ECO:0000313" key="2">
    <source>
        <dbReference type="EMBL" id="KAK3281043.1"/>
    </source>
</evidence>
<dbReference type="InterPro" id="IPR005135">
    <property type="entry name" value="Endo/exonuclease/phosphatase"/>
</dbReference>
<protein>
    <recommendedName>
        <fullName evidence="1">Endonuclease/exonuclease/phosphatase domain-containing protein</fullName>
    </recommendedName>
</protein>
<dbReference type="Gene3D" id="3.60.10.10">
    <property type="entry name" value="Endonuclease/exonuclease/phosphatase"/>
    <property type="match status" value="1"/>
</dbReference>
<evidence type="ECO:0000313" key="3">
    <source>
        <dbReference type="Proteomes" id="UP001190700"/>
    </source>
</evidence>
<organism evidence="2 3">
    <name type="scientific">Cymbomonas tetramitiformis</name>
    <dbReference type="NCBI Taxonomy" id="36881"/>
    <lineage>
        <taxon>Eukaryota</taxon>
        <taxon>Viridiplantae</taxon>
        <taxon>Chlorophyta</taxon>
        <taxon>Pyramimonadophyceae</taxon>
        <taxon>Pyramimonadales</taxon>
        <taxon>Pyramimonadaceae</taxon>
        <taxon>Cymbomonas</taxon>
    </lineage>
</organism>
<dbReference type="PANTHER" id="PTHR12121">
    <property type="entry name" value="CARBON CATABOLITE REPRESSOR PROTEIN 4"/>
    <property type="match status" value="1"/>
</dbReference>
<dbReference type="AlphaFoldDB" id="A0AAE0LDA5"/>
<name>A0AAE0LDA5_9CHLO</name>
<feature type="domain" description="Endonuclease/exonuclease/phosphatase" evidence="1">
    <location>
        <begin position="21"/>
        <end position="265"/>
    </location>
</feature>
<dbReference type="GO" id="GO:0000175">
    <property type="term" value="F:3'-5'-RNA exonuclease activity"/>
    <property type="evidence" value="ECO:0007669"/>
    <property type="project" value="TreeGrafter"/>
</dbReference>
<evidence type="ECO:0000259" key="1">
    <source>
        <dbReference type="Pfam" id="PF03372"/>
    </source>
</evidence>
<dbReference type="InterPro" id="IPR036691">
    <property type="entry name" value="Endo/exonu/phosph_ase_sf"/>
</dbReference>
<accession>A0AAE0LDA5</accession>
<sequence>MFSNSSNSEYQCDVRGFSIGTYNLLHPFYAEKYRERVGIDPATLKSNWHERMPALGDIFQRNLLDVYLLQEIGEEMLQDLRPYINEYSIAYFTHPLREAQDGVAVLLRKERFDLVGEQSVPLLGRDTYRGRVYMVATAVWARDLQTGLRVLLVSEHFYDKRVVEPEASLLHFLDEQAESVDAIVWGGDCNNTYNHGAPSGYICAPGRSPTRLTKPADNRAPGRGKKIDWIFCSDRYEPRRSNATQLFVADTKKVVQATGSVPSDHFGEAVLLTPSGDRRLS</sequence>
<dbReference type="SUPFAM" id="SSF56219">
    <property type="entry name" value="DNase I-like"/>
    <property type="match status" value="1"/>
</dbReference>
<dbReference type="PANTHER" id="PTHR12121:SF36">
    <property type="entry name" value="ENDONUCLEASE_EXONUCLEASE_PHOSPHATASE DOMAIN-CONTAINING PROTEIN"/>
    <property type="match status" value="1"/>
</dbReference>
<proteinExistence type="predicted"/>
<dbReference type="Pfam" id="PF03372">
    <property type="entry name" value="Exo_endo_phos"/>
    <property type="match status" value="1"/>
</dbReference>